<organism evidence="1">
    <name type="scientific">Opuntia streptacantha</name>
    <name type="common">Prickly pear cactus</name>
    <name type="synonym">Opuntia cardona</name>
    <dbReference type="NCBI Taxonomy" id="393608"/>
    <lineage>
        <taxon>Eukaryota</taxon>
        <taxon>Viridiplantae</taxon>
        <taxon>Streptophyta</taxon>
        <taxon>Embryophyta</taxon>
        <taxon>Tracheophyta</taxon>
        <taxon>Spermatophyta</taxon>
        <taxon>Magnoliopsida</taxon>
        <taxon>eudicotyledons</taxon>
        <taxon>Gunneridae</taxon>
        <taxon>Pentapetalae</taxon>
        <taxon>Caryophyllales</taxon>
        <taxon>Cactineae</taxon>
        <taxon>Cactaceae</taxon>
        <taxon>Opuntioideae</taxon>
        <taxon>Opuntia</taxon>
    </lineage>
</organism>
<proteinExistence type="predicted"/>
<sequence>MALYRTCKHPLYMSRETYSCKLHCPEQNHLAISTIKPMKKTLPHSNPRTPTILSTTAANVYDKVAPQDQLVTHRVKIGILYTVPIRCLKIHIHFKGKFHPHGPSGCILGAPVTFDALVVRLST</sequence>
<dbReference type="EMBL" id="GISG01249085">
    <property type="protein sequence ID" value="MBA4670934.1"/>
    <property type="molecule type" value="Transcribed_RNA"/>
</dbReference>
<protein>
    <submittedName>
        <fullName evidence="1">Uncharacterized protein</fullName>
    </submittedName>
</protein>
<accession>A0A7C9ALT8</accession>
<reference evidence="1" key="2">
    <citation type="submission" date="2020-07" db="EMBL/GenBank/DDBJ databases">
        <authorList>
            <person name="Vera ALvarez R."/>
            <person name="Arias-Moreno D.M."/>
            <person name="Jimenez-Jacinto V."/>
            <person name="Jimenez-Bremont J.F."/>
            <person name="Swaminathan K."/>
            <person name="Moose S.P."/>
            <person name="Guerrero-Gonzalez M.L."/>
            <person name="Marino-Ramirez L."/>
            <person name="Landsman D."/>
            <person name="Rodriguez-Kessler M."/>
            <person name="Delgado-Sanchez P."/>
        </authorList>
    </citation>
    <scope>NUCLEOTIDE SEQUENCE</scope>
    <source>
        <tissue evidence="1">Cladode</tissue>
    </source>
</reference>
<dbReference type="AlphaFoldDB" id="A0A7C9ALT8"/>
<name>A0A7C9ALT8_OPUST</name>
<reference evidence="1" key="1">
    <citation type="journal article" date="2013" name="J. Plant Res.">
        <title>Effect of fungi and light on seed germination of three Opuntia species from semiarid lands of central Mexico.</title>
        <authorList>
            <person name="Delgado-Sanchez P."/>
            <person name="Jimenez-Bremont J.F."/>
            <person name="Guerrero-Gonzalez Mde L."/>
            <person name="Flores J."/>
        </authorList>
    </citation>
    <scope>NUCLEOTIDE SEQUENCE</scope>
    <source>
        <tissue evidence="1">Cladode</tissue>
    </source>
</reference>
<evidence type="ECO:0000313" key="1">
    <source>
        <dbReference type="EMBL" id="MBA4670934.1"/>
    </source>
</evidence>